<evidence type="ECO:0008006" key="4">
    <source>
        <dbReference type="Google" id="ProtNLM"/>
    </source>
</evidence>
<dbReference type="Pfam" id="PF10981">
    <property type="entry name" value="DUF2788"/>
    <property type="match status" value="1"/>
</dbReference>
<keyword evidence="1" id="KW-0472">Membrane</keyword>
<keyword evidence="1" id="KW-0812">Transmembrane</keyword>
<feature type="transmembrane region" description="Helical" evidence="1">
    <location>
        <begin position="45"/>
        <end position="64"/>
    </location>
</feature>
<dbReference type="EMBL" id="BAABLD010000017">
    <property type="protein sequence ID" value="GAA5170857.1"/>
    <property type="molecule type" value="Genomic_DNA"/>
</dbReference>
<evidence type="ECO:0000256" key="1">
    <source>
        <dbReference type="SAM" id="Phobius"/>
    </source>
</evidence>
<keyword evidence="3" id="KW-1185">Reference proteome</keyword>
<dbReference type="RefSeq" id="WP_345534362.1">
    <property type="nucleotide sequence ID" value="NZ_BAABLD010000017.1"/>
</dbReference>
<protein>
    <recommendedName>
        <fullName evidence="4">DUF2788 domain-containing protein</fullName>
    </recommendedName>
</protein>
<comment type="caution">
    <text evidence="2">The sequence shown here is derived from an EMBL/GenBank/DDBJ whole genome shotgun (WGS) entry which is preliminary data.</text>
</comment>
<dbReference type="Proteomes" id="UP001500547">
    <property type="component" value="Unassembled WGS sequence"/>
</dbReference>
<evidence type="ECO:0000313" key="3">
    <source>
        <dbReference type="Proteomes" id="UP001500547"/>
    </source>
</evidence>
<gene>
    <name evidence="2" type="ORF">GCM10025770_34540</name>
</gene>
<reference evidence="3" key="1">
    <citation type="journal article" date="2019" name="Int. J. Syst. Evol. Microbiol.">
        <title>The Global Catalogue of Microorganisms (GCM) 10K type strain sequencing project: providing services to taxonomists for standard genome sequencing and annotation.</title>
        <authorList>
            <consortium name="The Broad Institute Genomics Platform"/>
            <consortium name="The Broad Institute Genome Sequencing Center for Infectious Disease"/>
            <person name="Wu L."/>
            <person name="Ma J."/>
        </authorList>
    </citation>
    <scope>NUCLEOTIDE SEQUENCE [LARGE SCALE GENOMIC DNA]</scope>
    <source>
        <strain evidence="3">JCM 18715</strain>
    </source>
</reference>
<proteinExistence type="predicted"/>
<sequence>MFAGLSFAEFEDISLKLLLSGLIGYMLFIIWSLARESRAGRYGSAWLFFALGFGMFGFMAKEVIAKVLGI</sequence>
<name>A0ABP9R323_9RHOO</name>
<accession>A0ABP9R323</accession>
<dbReference type="InterPro" id="IPR021249">
    <property type="entry name" value="DUF2788"/>
</dbReference>
<evidence type="ECO:0000313" key="2">
    <source>
        <dbReference type="EMBL" id="GAA5170857.1"/>
    </source>
</evidence>
<keyword evidence="1" id="KW-1133">Transmembrane helix</keyword>
<feature type="transmembrane region" description="Helical" evidence="1">
    <location>
        <begin position="13"/>
        <end position="33"/>
    </location>
</feature>
<organism evidence="2 3">
    <name type="scientific">Viridibacterium curvum</name>
    <dbReference type="NCBI Taxonomy" id="1101404"/>
    <lineage>
        <taxon>Bacteria</taxon>
        <taxon>Pseudomonadati</taxon>
        <taxon>Pseudomonadota</taxon>
        <taxon>Betaproteobacteria</taxon>
        <taxon>Rhodocyclales</taxon>
        <taxon>Rhodocyclaceae</taxon>
        <taxon>Viridibacterium</taxon>
    </lineage>
</organism>